<reference evidence="1 2" key="1">
    <citation type="submission" date="2024-02" db="EMBL/GenBank/DDBJ databases">
        <authorList>
            <person name="Vignale AGUSTIN F."/>
            <person name="Sosa J E."/>
            <person name="Modenutti C."/>
        </authorList>
    </citation>
    <scope>NUCLEOTIDE SEQUENCE [LARGE SCALE GENOMIC DNA]</scope>
</reference>
<proteinExistence type="predicted"/>
<sequence>MAVSSEQGISSVQEIIWLLFASPLGFPSKIAEAPEGRGVPSKFSETQKEARPLLIFRHGCLQPILEDLVGLVCLGNQNPMV</sequence>
<keyword evidence="2" id="KW-1185">Reference proteome</keyword>
<accession>A0ABC8SR92</accession>
<organism evidence="1 2">
    <name type="scientific">Ilex paraguariensis</name>
    <name type="common">yerba mate</name>
    <dbReference type="NCBI Taxonomy" id="185542"/>
    <lineage>
        <taxon>Eukaryota</taxon>
        <taxon>Viridiplantae</taxon>
        <taxon>Streptophyta</taxon>
        <taxon>Embryophyta</taxon>
        <taxon>Tracheophyta</taxon>
        <taxon>Spermatophyta</taxon>
        <taxon>Magnoliopsida</taxon>
        <taxon>eudicotyledons</taxon>
        <taxon>Gunneridae</taxon>
        <taxon>Pentapetalae</taxon>
        <taxon>asterids</taxon>
        <taxon>campanulids</taxon>
        <taxon>Aquifoliales</taxon>
        <taxon>Aquifoliaceae</taxon>
        <taxon>Ilex</taxon>
    </lineage>
</organism>
<dbReference type="Proteomes" id="UP001642360">
    <property type="component" value="Unassembled WGS sequence"/>
</dbReference>
<gene>
    <name evidence="1" type="ORF">ILEXP_LOCUS28434</name>
</gene>
<name>A0ABC8SR92_9AQUA</name>
<evidence type="ECO:0000313" key="2">
    <source>
        <dbReference type="Proteomes" id="UP001642360"/>
    </source>
</evidence>
<comment type="caution">
    <text evidence="1">The sequence shown here is derived from an EMBL/GenBank/DDBJ whole genome shotgun (WGS) entry which is preliminary data.</text>
</comment>
<dbReference type="EMBL" id="CAUOFW020003392">
    <property type="protein sequence ID" value="CAK9159727.1"/>
    <property type="molecule type" value="Genomic_DNA"/>
</dbReference>
<evidence type="ECO:0000313" key="1">
    <source>
        <dbReference type="EMBL" id="CAK9159727.1"/>
    </source>
</evidence>
<protein>
    <submittedName>
        <fullName evidence="1">Uncharacterized protein</fullName>
    </submittedName>
</protein>
<dbReference type="AlphaFoldDB" id="A0ABC8SR92"/>